<reference evidence="3" key="1">
    <citation type="submission" date="2021-01" db="EMBL/GenBank/DDBJ databases">
        <authorList>
            <person name="Corre E."/>
            <person name="Pelletier E."/>
            <person name="Niang G."/>
            <person name="Scheremetjew M."/>
            <person name="Finn R."/>
            <person name="Kale V."/>
            <person name="Holt S."/>
            <person name="Cochrane G."/>
            <person name="Meng A."/>
            <person name="Brown T."/>
            <person name="Cohen L."/>
        </authorList>
    </citation>
    <scope>NUCLEOTIDE SEQUENCE</scope>
    <source>
        <strain evidence="3">NY070348D</strain>
    </source>
</reference>
<evidence type="ECO:0000313" key="3">
    <source>
        <dbReference type="EMBL" id="CAD9681661.1"/>
    </source>
</evidence>
<sequence>MQLRGGLTALMGLTGPLNITNQAYRDCSWPAENNCHAAVGCAWDGDRCDVASPQLLQAKVEAKVGDESLCRIYQSFCNNFVDHIADEGVWQCTVSSLELVARLCFEMGKKSRSKWPLSCETIGMAVVVTVCEVLKNKGTVVGNDYCEREYNKCAKSTVNNDVYFQDADKVELRASTRIHPRTHEASAGNALIANGYLLNYKRTDVFGNMVRIVIIRDGSTSDEVEADIHETLETNMVPYTSAEEKEFASEIASWNKNHALHGRPCAMDDKDFSESKRGTNFGYARDYRFEIGGINLTVPDLLLLQAHYVWSFGWNGNVWWAFSPYCRRSKSSTGPIYCTTTEKSHMVLLNRDDDMQVRNKFRVSTVTCEGRTWNRDCIYNYCSWYHNGNIDEGRCGAPLACEQGETKELRYWPGSEKTTDKLNQVLNQREEYEADCWRTTNPGQPW</sequence>
<dbReference type="EMBL" id="HBHK01011732">
    <property type="protein sequence ID" value="CAD9681654.1"/>
    <property type="molecule type" value="Transcribed_RNA"/>
</dbReference>
<accession>A0A7S2WED2</accession>
<protein>
    <submittedName>
        <fullName evidence="3">Uncharacterized protein</fullName>
    </submittedName>
</protein>
<evidence type="ECO:0000313" key="1">
    <source>
        <dbReference type="EMBL" id="CAD9681654.1"/>
    </source>
</evidence>
<organism evidence="3">
    <name type="scientific">Mucochytrium quahogii</name>
    <dbReference type="NCBI Taxonomy" id="96639"/>
    <lineage>
        <taxon>Eukaryota</taxon>
        <taxon>Sar</taxon>
        <taxon>Stramenopiles</taxon>
        <taxon>Bigyra</taxon>
        <taxon>Labyrinthulomycetes</taxon>
        <taxon>Thraustochytrida</taxon>
        <taxon>Thraustochytriidae</taxon>
        <taxon>Mucochytrium</taxon>
    </lineage>
</organism>
<name>A0A7S2WED2_9STRA</name>
<gene>
    <name evidence="1" type="ORF">QSP1433_LOCUS7376</name>
    <name evidence="2" type="ORF">QSP1433_LOCUS7377</name>
    <name evidence="3" type="ORF">QSP1433_LOCUS7379</name>
</gene>
<dbReference type="EMBL" id="HBHK01011733">
    <property type="protein sequence ID" value="CAD9681656.1"/>
    <property type="molecule type" value="Transcribed_RNA"/>
</dbReference>
<evidence type="ECO:0000313" key="2">
    <source>
        <dbReference type="EMBL" id="CAD9681656.1"/>
    </source>
</evidence>
<dbReference type="AlphaFoldDB" id="A0A7S2WED2"/>
<dbReference type="EMBL" id="HBHK01011735">
    <property type="protein sequence ID" value="CAD9681661.1"/>
    <property type="molecule type" value="Transcribed_RNA"/>
</dbReference>
<proteinExistence type="predicted"/>